<dbReference type="PANTHER" id="PTHR40465">
    <property type="entry name" value="CHROMOSOME 1, WHOLE GENOME SHOTGUN SEQUENCE"/>
    <property type="match status" value="1"/>
</dbReference>
<dbReference type="InterPro" id="IPR045339">
    <property type="entry name" value="DUF6534"/>
</dbReference>
<protein>
    <recommendedName>
        <fullName evidence="2">DUF6534 domain-containing protein</fullName>
    </recommendedName>
</protein>
<gene>
    <name evidence="3" type="ORF">M407DRAFT_4052</name>
</gene>
<dbReference type="Pfam" id="PF20152">
    <property type="entry name" value="DUF6534"/>
    <property type="match status" value="1"/>
</dbReference>
<evidence type="ECO:0000259" key="2">
    <source>
        <dbReference type="Pfam" id="PF20152"/>
    </source>
</evidence>
<proteinExistence type="predicted"/>
<dbReference type="HOGENOM" id="CLU_1074402_0_0_1"/>
<keyword evidence="4" id="KW-1185">Reference proteome</keyword>
<name>A0A0C3MI01_9AGAM</name>
<dbReference type="EMBL" id="KN822949">
    <property type="protein sequence ID" value="KIO33287.1"/>
    <property type="molecule type" value="Genomic_DNA"/>
</dbReference>
<evidence type="ECO:0000313" key="4">
    <source>
        <dbReference type="Proteomes" id="UP000054248"/>
    </source>
</evidence>
<dbReference type="PANTHER" id="PTHR40465:SF1">
    <property type="entry name" value="DUF6534 DOMAIN-CONTAINING PROTEIN"/>
    <property type="match status" value="1"/>
</dbReference>
<evidence type="ECO:0000313" key="3">
    <source>
        <dbReference type="EMBL" id="KIO33287.1"/>
    </source>
</evidence>
<reference evidence="3 4" key="1">
    <citation type="submission" date="2014-04" db="EMBL/GenBank/DDBJ databases">
        <authorList>
            <consortium name="DOE Joint Genome Institute"/>
            <person name="Kuo A."/>
            <person name="Girlanda M."/>
            <person name="Perotto S."/>
            <person name="Kohler A."/>
            <person name="Nagy L.G."/>
            <person name="Floudas D."/>
            <person name="Copeland A."/>
            <person name="Barry K.W."/>
            <person name="Cichocki N."/>
            <person name="Veneault-Fourrey C."/>
            <person name="LaButti K."/>
            <person name="Lindquist E.A."/>
            <person name="Lipzen A."/>
            <person name="Lundell T."/>
            <person name="Morin E."/>
            <person name="Murat C."/>
            <person name="Sun H."/>
            <person name="Tunlid A."/>
            <person name="Henrissat B."/>
            <person name="Grigoriev I.V."/>
            <person name="Hibbett D.S."/>
            <person name="Martin F."/>
            <person name="Nordberg H.P."/>
            <person name="Cantor M.N."/>
            <person name="Hua S.X."/>
        </authorList>
    </citation>
    <scope>NUCLEOTIDE SEQUENCE [LARGE SCALE GENOMIC DNA]</scope>
    <source>
        <strain evidence="3 4">MUT 4182</strain>
    </source>
</reference>
<reference evidence="4" key="2">
    <citation type="submission" date="2015-01" db="EMBL/GenBank/DDBJ databases">
        <title>Evolutionary Origins and Diversification of the Mycorrhizal Mutualists.</title>
        <authorList>
            <consortium name="DOE Joint Genome Institute"/>
            <consortium name="Mycorrhizal Genomics Consortium"/>
            <person name="Kohler A."/>
            <person name="Kuo A."/>
            <person name="Nagy L.G."/>
            <person name="Floudas D."/>
            <person name="Copeland A."/>
            <person name="Barry K.W."/>
            <person name="Cichocki N."/>
            <person name="Veneault-Fourrey C."/>
            <person name="LaButti K."/>
            <person name="Lindquist E.A."/>
            <person name="Lipzen A."/>
            <person name="Lundell T."/>
            <person name="Morin E."/>
            <person name="Murat C."/>
            <person name="Riley R."/>
            <person name="Ohm R."/>
            <person name="Sun H."/>
            <person name="Tunlid A."/>
            <person name="Henrissat B."/>
            <person name="Grigoriev I.V."/>
            <person name="Hibbett D.S."/>
            <person name="Martin F."/>
        </authorList>
    </citation>
    <scope>NUCLEOTIDE SEQUENCE [LARGE SCALE GENOMIC DNA]</scope>
    <source>
        <strain evidence="4">MUT 4182</strain>
    </source>
</reference>
<keyword evidence="1" id="KW-1133">Transmembrane helix</keyword>
<dbReference type="Proteomes" id="UP000054248">
    <property type="component" value="Unassembled WGS sequence"/>
</dbReference>
<accession>A0A0C3MI01</accession>
<organism evidence="3 4">
    <name type="scientific">Tulasnella calospora MUT 4182</name>
    <dbReference type="NCBI Taxonomy" id="1051891"/>
    <lineage>
        <taxon>Eukaryota</taxon>
        <taxon>Fungi</taxon>
        <taxon>Dikarya</taxon>
        <taxon>Basidiomycota</taxon>
        <taxon>Agaricomycotina</taxon>
        <taxon>Agaricomycetes</taxon>
        <taxon>Cantharellales</taxon>
        <taxon>Tulasnellaceae</taxon>
        <taxon>Tulasnella</taxon>
    </lineage>
</organism>
<dbReference type="AlphaFoldDB" id="A0A0C3MI01"/>
<feature type="transmembrane region" description="Helical" evidence="1">
    <location>
        <begin position="28"/>
        <end position="46"/>
    </location>
</feature>
<dbReference type="OrthoDB" id="3206554at2759"/>
<sequence>MPNPTTGMGPDAIAYAVELVKADPGGQLGPWFLALIGLTFMMLRHLGPFRPFTDLAIASITFWKLGGHNGGTYSSNTNDVLQRLRKLTIEAAIPPAICALLNMIFYLTMGAKNRIFVVFAIMIPQFYMWSMLLTLNSRLTIRQTFNSPNDEEAVSTHFEFANHPNRKRGQTLIGPSTFFSFHKDTRRTTVVFATMTGTTYAPNASMGLVDECVGGGRGDDRRGGDLDSKVYDDSLAEQSRGEVQVDLDRWDWVVKGRGS</sequence>
<feature type="transmembrane region" description="Helical" evidence="1">
    <location>
        <begin position="115"/>
        <end position="135"/>
    </location>
</feature>
<keyword evidence="1" id="KW-0812">Transmembrane</keyword>
<keyword evidence="1" id="KW-0472">Membrane</keyword>
<evidence type="ECO:0000256" key="1">
    <source>
        <dbReference type="SAM" id="Phobius"/>
    </source>
</evidence>
<feature type="domain" description="DUF6534" evidence="2">
    <location>
        <begin position="52"/>
        <end position="138"/>
    </location>
</feature>
<feature type="transmembrane region" description="Helical" evidence="1">
    <location>
        <begin position="91"/>
        <end position="109"/>
    </location>
</feature>